<dbReference type="InterPro" id="IPR011990">
    <property type="entry name" value="TPR-like_helical_dom_sf"/>
</dbReference>
<evidence type="ECO:0000313" key="6">
    <source>
        <dbReference type="Proteomes" id="UP000545761"/>
    </source>
</evidence>
<dbReference type="SUPFAM" id="SSF46894">
    <property type="entry name" value="C-terminal effector domain of the bipartite response regulators"/>
    <property type="match status" value="1"/>
</dbReference>
<evidence type="ECO:0000256" key="1">
    <source>
        <dbReference type="ARBA" id="ARBA00022741"/>
    </source>
</evidence>
<feature type="region of interest" description="Disordered" evidence="3">
    <location>
        <begin position="135"/>
        <end position="154"/>
    </location>
</feature>
<dbReference type="InterPro" id="IPR027417">
    <property type="entry name" value="P-loop_NTPase"/>
</dbReference>
<dbReference type="PRINTS" id="PR00038">
    <property type="entry name" value="HTHLUXR"/>
</dbReference>
<dbReference type="Gene3D" id="1.25.40.10">
    <property type="entry name" value="Tetratricopeptide repeat domain"/>
    <property type="match status" value="2"/>
</dbReference>
<dbReference type="Gene3D" id="3.40.50.300">
    <property type="entry name" value="P-loop containing nucleotide triphosphate hydrolases"/>
    <property type="match status" value="1"/>
</dbReference>
<dbReference type="PANTHER" id="PTHR16305">
    <property type="entry name" value="TESTICULAR SOLUBLE ADENYLYL CYCLASE"/>
    <property type="match status" value="1"/>
</dbReference>
<dbReference type="SUPFAM" id="SSF52540">
    <property type="entry name" value="P-loop containing nucleoside triphosphate hydrolases"/>
    <property type="match status" value="1"/>
</dbReference>
<dbReference type="Pfam" id="PF13191">
    <property type="entry name" value="AAA_16"/>
    <property type="match status" value="1"/>
</dbReference>
<evidence type="ECO:0000259" key="4">
    <source>
        <dbReference type="PROSITE" id="PS50043"/>
    </source>
</evidence>
<dbReference type="SMART" id="SM00421">
    <property type="entry name" value="HTH_LUXR"/>
    <property type="match status" value="1"/>
</dbReference>
<dbReference type="AlphaFoldDB" id="A0A7W0DSX6"/>
<dbReference type="GO" id="GO:0005737">
    <property type="term" value="C:cytoplasm"/>
    <property type="evidence" value="ECO:0007669"/>
    <property type="project" value="TreeGrafter"/>
</dbReference>
<organism evidence="5 6">
    <name type="scientific">Streptomyces himalayensis subsp. himalayensis</name>
    <dbReference type="NCBI Taxonomy" id="2756131"/>
    <lineage>
        <taxon>Bacteria</taxon>
        <taxon>Bacillati</taxon>
        <taxon>Actinomycetota</taxon>
        <taxon>Actinomycetes</taxon>
        <taxon>Kitasatosporales</taxon>
        <taxon>Streptomycetaceae</taxon>
        <taxon>Streptomyces</taxon>
        <taxon>Streptomyces himalayensis</taxon>
    </lineage>
</organism>
<gene>
    <name evidence="5" type="ORF">H1D24_31510</name>
</gene>
<dbReference type="GO" id="GO:0004016">
    <property type="term" value="F:adenylate cyclase activity"/>
    <property type="evidence" value="ECO:0007669"/>
    <property type="project" value="TreeGrafter"/>
</dbReference>
<dbReference type="PROSITE" id="PS50043">
    <property type="entry name" value="HTH_LUXR_2"/>
    <property type="match status" value="1"/>
</dbReference>
<dbReference type="InterPro" id="IPR000792">
    <property type="entry name" value="Tscrpt_reg_LuxR_C"/>
</dbReference>
<dbReference type="GO" id="GO:0006355">
    <property type="term" value="P:regulation of DNA-templated transcription"/>
    <property type="evidence" value="ECO:0007669"/>
    <property type="project" value="InterPro"/>
</dbReference>
<evidence type="ECO:0000313" key="5">
    <source>
        <dbReference type="EMBL" id="MBA2950203.1"/>
    </source>
</evidence>
<evidence type="ECO:0000256" key="2">
    <source>
        <dbReference type="ARBA" id="ARBA00022840"/>
    </source>
</evidence>
<dbReference type="InterPro" id="IPR041664">
    <property type="entry name" value="AAA_16"/>
</dbReference>
<dbReference type="GO" id="GO:0003677">
    <property type="term" value="F:DNA binding"/>
    <property type="evidence" value="ECO:0007669"/>
    <property type="project" value="InterPro"/>
</dbReference>
<dbReference type="CDD" id="cd06170">
    <property type="entry name" value="LuxR_C_like"/>
    <property type="match status" value="1"/>
</dbReference>
<protein>
    <submittedName>
        <fullName evidence="5">AAA family ATPase</fullName>
    </submittedName>
</protein>
<keyword evidence="1" id="KW-0547">Nucleotide-binding</keyword>
<evidence type="ECO:0000256" key="3">
    <source>
        <dbReference type="SAM" id="MobiDB-lite"/>
    </source>
</evidence>
<proteinExistence type="predicted"/>
<feature type="domain" description="HTH luxR-type" evidence="4">
    <location>
        <begin position="916"/>
        <end position="981"/>
    </location>
</feature>
<name>A0A7W0DSX6_9ACTN</name>
<sequence>MNDRPEQQQRLIGRAGEVASLARAVSAACAGRPSMVLVEGPAGIGKTALVDHVLRTQQAGAGHTAPRVLRVAGVPWESALPLGIAAQLVRAGLERSDLARADDLRADGVRADGVRADGLRADGLRADGVRADDVRADDVRAEGPGTTRRPDPASSEAVLDMGRFLHSRLAAQQEREPLAVIVDDAHWADVESLRAILSAIRRMSDERVLVILIARDEPHELYEMREARDEPPLSVLRTLEFLDGCRDNAIRPAPLTPEDTRTLAREFCGIPMDLPTARHLCRHTLGNPRYITQLLRELPRETWQDWRPKLPAPARYASAVRHRLSQCGAAARNLVDACSVLGDDASLAEAAELAALDDPLPAVDEARAAGLLTTTIDPGRMLLSFTHPLARSAVLTAIDLTRRAELHRRSAAIIKDRGRQLAHQVAATSSADGALAEELDRYAAERACAGEWATVADTLVRASRLSPARTARQDRLLRAVDAMIGAGDVPGAAVFAAELESFPAGTLRDVVLGYLAIMRGRPSEAETFLAQAWERCDPEHHPELMAKICQRRVLHALGRWDAGDLVAWARRALEVADPGDPSGIESEAVLGLGLAAMGHPEEAIAAYETAAAKLPGGAQPQRFQLGRGWIDLALDAPEAARRRLEAAVPTGYRMGSTRISLWAQGWLARTQFALGAWQEAVETVQRAASRIAEVRIELVRPLVHWTGAQIHALRGDWDMAEYHLNEGAADLHHYEVMLVPACLARAQVAEARGDYARVIEALSPVVQLPARQSVDEPGFWPWPDVYANALVMTGRLDDADAFLTPYEQLAERRGHRSAMARLGLARGRLTAAQGDMDTACKDFEQALAHLEQLPLPYDRARVNFAYGQTLRRAGKRREADTVLNNARDAYVALGARTYVERCDRELKAGGLHANRLSPGLSRLTPQEQAVAQLVASGASNKQTALELYISVKTVQYHLTHIYSKLGIRSRSELAARFRDVPDAP</sequence>
<dbReference type="Gene3D" id="1.10.10.10">
    <property type="entry name" value="Winged helix-like DNA-binding domain superfamily/Winged helix DNA-binding domain"/>
    <property type="match status" value="1"/>
</dbReference>
<comment type="caution">
    <text evidence="5">The sequence shown here is derived from an EMBL/GenBank/DDBJ whole genome shotgun (WGS) entry which is preliminary data.</text>
</comment>
<dbReference type="InterPro" id="IPR016032">
    <property type="entry name" value="Sig_transdc_resp-reg_C-effctor"/>
</dbReference>
<dbReference type="Pfam" id="PF00196">
    <property type="entry name" value="GerE"/>
    <property type="match status" value="1"/>
</dbReference>
<dbReference type="Proteomes" id="UP000545761">
    <property type="component" value="Unassembled WGS sequence"/>
</dbReference>
<dbReference type="RefSeq" id="WP_181661127.1">
    <property type="nucleotide sequence ID" value="NZ_JACEHE010000025.1"/>
</dbReference>
<keyword evidence="2" id="KW-0067">ATP-binding</keyword>
<dbReference type="SUPFAM" id="SSF48452">
    <property type="entry name" value="TPR-like"/>
    <property type="match status" value="3"/>
</dbReference>
<dbReference type="EMBL" id="JACEHE010000025">
    <property type="protein sequence ID" value="MBA2950203.1"/>
    <property type="molecule type" value="Genomic_DNA"/>
</dbReference>
<dbReference type="GO" id="GO:0005524">
    <property type="term" value="F:ATP binding"/>
    <property type="evidence" value="ECO:0007669"/>
    <property type="project" value="UniProtKB-KW"/>
</dbReference>
<dbReference type="InterPro" id="IPR036388">
    <property type="entry name" value="WH-like_DNA-bd_sf"/>
</dbReference>
<reference evidence="5 6" key="1">
    <citation type="submission" date="2020-07" db="EMBL/GenBank/DDBJ databases">
        <title>Streptomyces isolated from Indian soil.</title>
        <authorList>
            <person name="Mandal S."/>
            <person name="Maiti P.K."/>
        </authorList>
    </citation>
    <scope>NUCLEOTIDE SEQUENCE [LARGE SCALE GENOMIC DNA]</scope>
    <source>
        <strain evidence="5 6">PSKA28</strain>
    </source>
</reference>
<dbReference type="PANTHER" id="PTHR16305:SF35">
    <property type="entry name" value="TRANSCRIPTIONAL ACTIVATOR DOMAIN"/>
    <property type="match status" value="1"/>
</dbReference>
<accession>A0A7W0DSX6</accession>